<dbReference type="GO" id="GO:0012505">
    <property type="term" value="C:endomembrane system"/>
    <property type="evidence" value="ECO:0007669"/>
    <property type="project" value="UniProtKB-ARBA"/>
</dbReference>
<dbReference type="PANTHER" id="PTHR10663">
    <property type="entry name" value="GUANYL-NUCLEOTIDE EXCHANGE FACTOR"/>
    <property type="match status" value="1"/>
</dbReference>
<dbReference type="OrthoDB" id="3401at2759"/>
<dbReference type="SMART" id="SM00222">
    <property type="entry name" value="Sec7"/>
    <property type="match status" value="1"/>
</dbReference>
<dbReference type="Pfam" id="PF01369">
    <property type="entry name" value="Sec7"/>
    <property type="match status" value="1"/>
</dbReference>
<dbReference type="Proteomes" id="UP000324585">
    <property type="component" value="Unassembled WGS sequence"/>
</dbReference>
<sequence>MMGIAMLLCATRGESNELLGMLRQNARFRKWNADVEDEHELLRGLLELQVFSSGQFNSRTRSASELDLHSLVRPFCNIISSPLVSGIITSKALSAVARILPLVVANAQTAAARISAVDALNQALATIANVRFEATDSVGDQSVFLHVCFLYTVVIEAFHTLSRFSPAGAPAVPCEQPQPGLDQRSIGSRKRGIIDLRWVLLSAQAVLRICVAKNMSELLREAAQAEFVRATCAMASMVKRAAREGCACANRSAAPCLRGYQWACGSTEVGAHDELYRMLRSVSKLTLLDVTQDASISEIVALFAALDLERGMSWGPDIRYGIASEDLAARSRHLSNSYGESDDVIQTAGNESVGPDASEYESDAENDHDALSLGDLSDEIDGDEEINDVTPASDDGRSAGSMSRVASTGLGQKGAISSSSALASTSFPSREPVGLQAICDSCINGPRVFAGVLNVLLRMSAAMLDPKVKLALPDRVFGADILSQILESQGSSLDAELTVRVREGSQEHLSFALGSCELTRRVLLKQVSRSLLRSLGAFCANGEYASPSFSQRTSKSSVSRVRVLLAALFRVSLALCLNLGRFCAPFLQQLLGQVFPTFYSATCEPIVVALKGSLISQSSTINDSASTVRLDPDLREIGLNGLQNILEHPADLLRSAFCTFDCGVSSRSRLIEDVVQGLSRAAMLDSARRISLRRSPPSIPGLEQSISIVCEYGDNAGSTAGSSSAVGVGGSHGSGGSTLAGGTSGAASSRAGTQLVLEEVQLASGSSPGTGARVTPYGPSEVDIDETMNNQEERLAGALRCASIVMSIMRQLKGSSGSSNTSSSGTSSRSTVELASPCACPTLGDSISTCSCLCPEGLAPDSLAQFILKRKKMDALVTKFNLSRAKKAARGVLALLDEMDDKNVVSMGNAGENFPTLSEEVRAGDASGLNGEATSAYNGDEISRVAEFLFSTPGLAKSIIGEILGSEDGFSVKVLQCFTQQFNFANVPYTSALRIFLESFRLPGEAQKIDRIMHAFAAHFYAENHKDPAANVSSPLSAALSSPDAAYVLAFAVVMLNTDQHNESVRKKMVFQDFVRNNRGINDGQNVPEPFLRAVFDSIREEEIKIAEESGIGDLTDAGWDHILACSSRGSGSVLRLAEPLREADALLFERVWVAGVRCAHVALYESNHPAAAKHALGAFFDVGMCGARYRSIQACDMVIATLIRSTRVLQGSLLQSCVSFGTSIKSQMITRALFRVVRRCSDWMRESGWSHVVALVLRLETLDLLPDSLNLKFGTAAAEFLTVNGQDVQEFLATWRNSEYAQPAEQLLDSPNIPPWWPFKRAVFANVAYFSGEAAEKRTSAKGGDREPTADSAIVAGSAVNGTSAARKLLDLFRVGTGSSSAAGSGADASADDPMHEQLSSAPSFLADQRDAVKFARKQARECVLKCMVEEILISDSRFMRPESLQSLSSSLAHACWRMLDLLVARTPKHHQPIPSASKRGKRSYASVVGEDKHMVDYEALLNFSSGRSASSSSSYAPAPPVSSTGSGIAVGTATSDDDSRKARELVAAFCVDVMLELALKNRDRLPLVWPHLHETLLRVFAEPVYVDSSERHCFGLLERALVCLFRVGSRFAHRKDVLDDVFHALEMLRKIRARHLCHFSLLIATGILQLVSCNASIESAPQWKTVLLLLLESGAVSDVVAADFACQVIQFVISSSGNELHPAKVVLRDENFAVAVNCVYELSRGGSAKQSVAALDIVLLLCNRIPELEEDLLARATAGSAGAARGQSSTAAEDKDELGQTRDKQISSWDLYWFPLLSCFLKLANDNRGGIRNYALLLLERIMASGSEIDLLGAPEIKHAIDNVLLPLVDTVFPKQGAGSAQTNYFPARTRRDLEEIEKSMLRAVVLLSKFFLQHHAKMAAALEPGEFGATWRKLLQALRRAVTSHAHWRDKVRSELEREDADTVFGDDLLSEHVSETVTNMVLVMAASGLMQRSDADPMWKETLDVTASWIPGLSDMVQVTQRAS</sequence>
<accession>A0A5J4YUE7</accession>
<evidence type="ECO:0000313" key="4">
    <source>
        <dbReference type="Proteomes" id="UP000324585"/>
    </source>
</evidence>
<organism evidence="3 4">
    <name type="scientific">Porphyridium purpureum</name>
    <name type="common">Red alga</name>
    <name type="synonym">Porphyridium cruentum</name>
    <dbReference type="NCBI Taxonomy" id="35688"/>
    <lineage>
        <taxon>Eukaryota</taxon>
        <taxon>Rhodophyta</taxon>
        <taxon>Bangiophyceae</taxon>
        <taxon>Porphyridiales</taxon>
        <taxon>Porphyridiaceae</taxon>
        <taxon>Porphyridium</taxon>
    </lineage>
</organism>
<evidence type="ECO:0000313" key="3">
    <source>
        <dbReference type="EMBL" id="KAA8494037.1"/>
    </source>
</evidence>
<evidence type="ECO:0000256" key="1">
    <source>
        <dbReference type="SAM" id="MobiDB-lite"/>
    </source>
</evidence>
<feature type="region of interest" description="Disordered" evidence="1">
    <location>
        <begin position="1510"/>
        <end position="1537"/>
    </location>
</feature>
<dbReference type="FunFam" id="1.10.1000.11:FF:000002">
    <property type="entry name" value="Cytohesin 1"/>
    <property type="match status" value="1"/>
</dbReference>
<dbReference type="PANTHER" id="PTHR10663:SF388">
    <property type="entry name" value="GOLGI-SPECIFIC BREFELDIN A-RESISTANCE GUANINE NUCLEOTIDE EXCHANGE FACTOR 1"/>
    <property type="match status" value="1"/>
</dbReference>
<dbReference type="GO" id="GO:0016192">
    <property type="term" value="P:vesicle-mediated transport"/>
    <property type="evidence" value="ECO:0007669"/>
    <property type="project" value="UniProtKB-ARBA"/>
</dbReference>
<dbReference type="PROSITE" id="PS50190">
    <property type="entry name" value="SEC7"/>
    <property type="match status" value="1"/>
</dbReference>
<gene>
    <name evidence="3" type="ORF">FVE85_4012</name>
</gene>
<dbReference type="GO" id="GO:0005737">
    <property type="term" value="C:cytoplasm"/>
    <property type="evidence" value="ECO:0007669"/>
    <property type="project" value="UniProtKB-ARBA"/>
</dbReference>
<dbReference type="InterPro" id="IPR023394">
    <property type="entry name" value="Sec7_C_sf"/>
</dbReference>
<reference evidence="4" key="1">
    <citation type="journal article" date="2019" name="Nat. Commun.">
        <title>Expansion of phycobilisome linker gene families in mesophilic red algae.</title>
        <authorList>
            <person name="Lee J."/>
            <person name="Kim D."/>
            <person name="Bhattacharya D."/>
            <person name="Yoon H.S."/>
        </authorList>
    </citation>
    <scope>NUCLEOTIDE SEQUENCE [LARGE SCALE GENOMIC DNA]</scope>
    <source>
        <strain evidence="4">CCMP 1328</strain>
    </source>
</reference>
<dbReference type="EMBL" id="VRMN01000005">
    <property type="protein sequence ID" value="KAA8494037.1"/>
    <property type="molecule type" value="Genomic_DNA"/>
</dbReference>
<dbReference type="InterPro" id="IPR000904">
    <property type="entry name" value="Sec7_dom"/>
</dbReference>
<comment type="caution">
    <text evidence="3">The sequence shown here is derived from an EMBL/GenBank/DDBJ whole genome shotgun (WGS) entry which is preliminary data.</text>
</comment>
<proteinExistence type="predicted"/>
<dbReference type="GO" id="GO:0005085">
    <property type="term" value="F:guanyl-nucleotide exchange factor activity"/>
    <property type="evidence" value="ECO:0007669"/>
    <property type="project" value="InterPro"/>
</dbReference>
<name>A0A5J4YUE7_PORPP</name>
<feature type="compositionally biased region" description="Acidic residues" evidence="1">
    <location>
        <begin position="376"/>
        <end position="387"/>
    </location>
</feature>
<dbReference type="Gene3D" id="1.10.1000.11">
    <property type="entry name" value="Arf Nucleotide-binding Site Opener,domain 2"/>
    <property type="match status" value="1"/>
</dbReference>
<dbReference type="CDD" id="cd00171">
    <property type="entry name" value="Sec7"/>
    <property type="match status" value="1"/>
</dbReference>
<feature type="region of interest" description="Disordered" evidence="1">
    <location>
        <begin position="338"/>
        <end position="405"/>
    </location>
</feature>
<evidence type="ECO:0000259" key="2">
    <source>
        <dbReference type="PROSITE" id="PS50190"/>
    </source>
</evidence>
<dbReference type="SUPFAM" id="SSF48425">
    <property type="entry name" value="Sec7 domain"/>
    <property type="match status" value="1"/>
</dbReference>
<feature type="domain" description="SEC7" evidence="2">
    <location>
        <begin position="862"/>
        <end position="1102"/>
    </location>
</feature>
<dbReference type="InterPro" id="IPR035999">
    <property type="entry name" value="Sec7_dom_sf"/>
</dbReference>
<dbReference type="GO" id="GO:0032012">
    <property type="term" value="P:regulation of ARF protein signal transduction"/>
    <property type="evidence" value="ECO:0007669"/>
    <property type="project" value="InterPro"/>
</dbReference>
<keyword evidence="4" id="KW-1185">Reference proteome</keyword>
<protein>
    <submittedName>
        <fullName evidence="3">ARF guanine-nucleotide exchange factor GNOM</fullName>
    </submittedName>
</protein>
<dbReference type="Gene3D" id="1.10.220.20">
    <property type="match status" value="1"/>
</dbReference>